<dbReference type="HOGENOM" id="CLU_083287_18_6_5"/>
<gene>
    <name evidence="5" type="ordered locus">Nham_0617</name>
</gene>
<keyword evidence="2" id="KW-0238">DNA-binding</keyword>
<evidence type="ECO:0000256" key="2">
    <source>
        <dbReference type="ARBA" id="ARBA00023125"/>
    </source>
</evidence>
<dbReference type="Gene3D" id="1.10.10.10">
    <property type="entry name" value="Winged helix-like DNA-binding domain superfamily/Winged helix DNA-binding domain"/>
    <property type="match status" value="1"/>
</dbReference>
<dbReference type="Proteomes" id="UP000001953">
    <property type="component" value="Chromosome"/>
</dbReference>
<dbReference type="GO" id="GO:0003700">
    <property type="term" value="F:DNA-binding transcription factor activity"/>
    <property type="evidence" value="ECO:0007669"/>
    <property type="project" value="InterPro"/>
</dbReference>
<evidence type="ECO:0000256" key="3">
    <source>
        <dbReference type="ARBA" id="ARBA00023163"/>
    </source>
</evidence>
<dbReference type="PRINTS" id="PR00598">
    <property type="entry name" value="HTHMARR"/>
</dbReference>
<dbReference type="GO" id="GO:0006950">
    <property type="term" value="P:response to stress"/>
    <property type="evidence" value="ECO:0007669"/>
    <property type="project" value="TreeGrafter"/>
</dbReference>
<reference evidence="5 6" key="1">
    <citation type="submission" date="2006-03" db="EMBL/GenBank/DDBJ databases">
        <title>Complete sequence of chromosome of Nitrobacter hamburgensis X14.</title>
        <authorList>
            <consortium name="US DOE Joint Genome Institute"/>
            <person name="Copeland A."/>
            <person name="Lucas S."/>
            <person name="Lapidus A."/>
            <person name="Barry K."/>
            <person name="Detter J.C."/>
            <person name="Glavina del Rio T."/>
            <person name="Hammon N."/>
            <person name="Israni S."/>
            <person name="Dalin E."/>
            <person name="Tice H."/>
            <person name="Pitluck S."/>
            <person name="Chain P."/>
            <person name="Malfatti S."/>
            <person name="Shin M."/>
            <person name="Vergez L."/>
            <person name="Schmutz J."/>
            <person name="Larimer F."/>
            <person name="Land M."/>
            <person name="Hauser L."/>
            <person name="Kyrpides N."/>
            <person name="Ivanova N."/>
            <person name="Ward B."/>
            <person name="Arp D."/>
            <person name="Klotz M."/>
            <person name="Stein L."/>
            <person name="O'Mullan G."/>
            <person name="Starkenburg S."/>
            <person name="Sayavedra L."/>
            <person name="Poret-Peterson A.T."/>
            <person name="Gentry M.E."/>
            <person name="Bruce D."/>
            <person name="Richardson P."/>
        </authorList>
    </citation>
    <scope>NUCLEOTIDE SEQUENCE [LARGE SCALE GENOMIC DNA]</scope>
    <source>
        <strain evidence="6">DSM 10229 / NCIMB 13809 / X14</strain>
    </source>
</reference>
<sequence>MPDRSIESDFLFTVFEVQRLLRLFADKQASRYGLNRAQWAVLAKLERTEGLKQADVAELMEMRPITLTRLIDKLCKAGLIERCGDETDRRVNRLYLTKAARPLLAKLAALRSEITRAALADISVSDAHRLIEQLEAVKDNVRNALQGGGHVNDDKAKEQRYG</sequence>
<dbReference type="InterPro" id="IPR036390">
    <property type="entry name" value="WH_DNA-bd_sf"/>
</dbReference>
<dbReference type="EMBL" id="CP000319">
    <property type="protein sequence ID" value="ABE61506.1"/>
    <property type="molecule type" value="Genomic_DNA"/>
</dbReference>
<dbReference type="STRING" id="323097.Nham_0617"/>
<accession>Q1QQJ1</accession>
<dbReference type="PROSITE" id="PS50995">
    <property type="entry name" value="HTH_MARR_2"/>
    <property type="match status" value="1"/>
</dbReference>
<dbReference type="eggNOG" id="COG1846">
    <property type="taxonomic scope" value="Bacteria"/>
</dbReference>
<protein>
    <submittedName>
        <fullName evidence="5">Transcriptional regulator, MarR family</fullName>
    </submittedName>
</protein>
<dbReference type="InterPro" id="IPR000835">
    <property type="entry name" value="HTH_MarR-typ"/>
</dbReference>
<keyword evidence="1" id="KW-0805">Transcription regulation</keyword>
<feature type="domain" description="HTH marR-type" evidence="4">
    <location>
        <begin position="7"/>
        <end position="139"/>
    </location>
</feature>
<dbReference type="SUPFAM" id="SSF46785">
    <property type="entry name" value="Winged helix' DNA-binding domain"/>
    <property type="match status" value="1"/>
</dbReference>
<organism evidence="5 6">
    <name type="scientific">Nitrobacter hamburgensis (strain DSM 10229 / NCIMB 13809 / X14)</name>
    <dbReference type="NCBI Taxonomy" id="323097"/>
    <lineage>
        <taxon>Bacteria</taxon>
        <taxon>Pseudomonadati</taxon>
        <taxon>Pseudomonadota</taxon>
        <taxon>Alphaproteobacteria</taxon>
        <taxon>Hyphomicrobiales</taxon>
        <taxon>Nitrobacteraceae</taxon>
        <taxon>Nitrobacter</taxon>
    </lineage>
</organism>
<dbReference type="OrthoDB" id="582199at2"/>
<dbReference type="GO" id="GO:0003677">
    <property type="term" value="F:DNA binding"/>
    <property type="evidence" value="ECO:0007669"/>
    <property type="project" value="UniProtKB-KW"/>
</dbReference>
<evidence type="ECO:0000313" key="5">
    <source>
        <dbReference type="EMBL" id="ABE61506.1"/>
    </source>
</evidence>
<keyword evidence="3" id="KW-0804">Transcription</keyword>
<evidence type="ECO:0000256" key="1">
    <source>
        <dbReference type="ARBA" id="ARBA00023015"/>
    </source>
</evidence>
<keyword evidence="6" id="KW-1185">Reference proteome</keyword>
<dbReference type="PANTHER" id="PTHR33164">
    <property type="entry name" value="TRANSCRIPTIONAL REGULATOR, MARR FAMILY"/>
    <property type="match status" value="1"/>
</dbReference>
<name>Q1QQJ1_NITHX</name>
<dbReference type="KEGG" id="nha:Nham_0617"/>
<dbReference type="PANTHER" id="PTHR33164:SF64">
    <property type="entry name" value="TRANSCRIPTIONAL REGULATOR SLYA"/>
    <property type="match status" value="1"/>
</dbReference>
<dbReference type="AlphaFoldDB" id="Q1QQJ1"/>
<dbReference type="InterPro" id="IPR036388">
    <property type="entry name" value="WH-like_DNA-bd_sf"/>
</dbReference>
<dbReference type="Pfam" id="PF01047">
    <property type="entry name" value="MarR"/>
    <property type="match status" value="1"/>
</dbReference>
<dbReference type="InterPro" id="IPR039422">
    <property type="entry name" value="MarR/SlyA-like"/>
</dbReference>
<dbReference type="SMART" id="SM00347">
    <property type="entry name" value="HTH_MARR"/>
    <property type="match status" value="1"/>
</dbReference>
<evidence type="ECO:0000313" key="6">
    <source>
        <dbReference type="Proteomes" id="UP000001953"/>
    </source>
</evidence>
<proteinExistence type="predicted"/>
<dbReference type="RefSeq" id="WP_011509210.1">
    <property type="nucleotide sequence ID" value="NC_007964.1"/>
</dbReference>
<evidence type="ECO:0000259" key="4">
    <source>
        <dbReference type="PROSITE" id="PS50995"/>
    </source>
</evidence>